<name>A0A917LS13_9GAMM</name>
<keyword evidence="4" id="KW-1185">Reference proteome</keyword>
<comment type="caution">
    <text evidence="3">The sequence shown here is derived from an EMBL/GenBank/DDBJ whole genome shotgun (WGS) entry which is preliminary data.</text>
</comment>
<feature type="signal peptide" evidence="2">
    <location>
        <begin position="1"/>
        <end position="33"/>
    </location>
</feature>
<accession>A0A917LS13</accession>
<dbReference type="EMBL" id="BMIY01000003">
    <property type="protein sequence ID" value="GGG53631.1"/>
    <property type="molecule type" value="Genomic_DNA"/>
</dbReference>
<feature type="chain" id="PRO_5037056399" description="TonB system biopolymer transport component" evidence="2">
    <location>
        <begin position="34"/>
        <end position="239"/>
    </location>
</feature>
<evidence type="ECO:0000256" key="2">
    <source>
        <dbReference type="SAM" id="SignalP"/>
    </source>
</evidence>
<reference evidence="3" key="1">
    <citation type="journal article" date="2014" name="Int. J. Syst. Evol. Microbiol.">
        <title>Complete genome sequence of Corynebacterium casei LMG S-19264T (=DSM 44701T), isolated from a smear-ripened cheese.</title>
        <authorList>
            <consortium name="US DOE Joint Genome Institute (JGI-PGF)"/>
            <person name="Walter F."/>
            <person name="Albersmeier A."/>
            <person name="Kalinowski J."/>
            <person name="Ruckert C."/>
        </authorList>
    </citation>
    <scope>NUCLEOTIDE SEQUENCE</scope>
    <source>
        <strain evidence="3">CGMCC 1.15425</strain>
    </source>
</reference>
<keyword evidence="2" id="KW-0732">Signal</keyword>
<dbReference type="AlphaFoldDB" id="A0A917LS13"/>
<evidence type="ECO:0000313" key="3">
    <source>
        <dbReference type="EMBL" id="GGG53631.1"/>
    </source>
</evidence>
<dbReference type="RefSeq" id="WP_068809946.1">
    <property type="nucleotide sequence ID" value="NZ_BMIY01000003.1"/>
</dbReference>
<evidence type="ECO:0000256" key="1">
    <source>
        <dbReference type="SAM" id="Coils"/>
    </source>
</evidence>
<feature type="coiled-coil region" evidence="1">
    <location>
        <begin position="40"/>
        <end position="74"/>
    </location>
</feature>
<keyword evidence="1" id="KW-0175">Coiled coil</keyword>
<protein>
    <recommendedName>
        <fullName evidence="5">TonB system biopolymer transport component</fullName>
    </recommendedName>
</protein>
<sequence>MKSLQYVSRTRFIGPAVAAAAVTFAAISAPLSAQTTQEQFNQANTSLEALMLTNQQLRDRIARQEQLIQDMAASIEHATLLTDHENSPFHELAERMMSSIEQFVEDDLPFELEDRRAELDRIRGLVDNPEASAAQKISMLIALYQAENGYGRTLETYETTMEVAGVEQEVTVTRIGRIMLAYQTSDRSVTAVYDKEQDQWVELSPGEFRSSVTRAQNVANGSLAPELMNIPIPAPEPAQ</sequence>
<evidence type="ECO:0000313" key="4">
    <source>
        <dbReference type="Proteomes" id="UP000627715"/>
    </source>
</evidence>
<dbReference type="InterPro" id="IPR016866">
    <property type="entry name" value="UCP028069"/>
</dbReference>
<proteinExistence type="predicted"/>
<reference evidence="3" key="2">
    <citation type="submission" date="2020-09" db="EMBL/GenBank/DDBJ databases">
        <authorList>
            <person name="Sun Q."/>
            <person name="Zhou Y."/>
        </authorList>
    </citation>
    <scope>NUCLEOTIDE SEQUENCE</scope>
    <source>
        <strain evidence="3">CGMCC 1.15425</strain>
    </source>
</reference>
<dbReference type="Proteomes" id="UP000627715">
    <property type="component" value="Unassembled WGS sequence"/>
</dbReference>
<evidence type="ECO:0008006" key="5">
    <source>
        <dbReference type="Google" id="ProtNLM"/>
    </source>
</evidence>
<dbReference type="Pfam" id="PF11932">
    <property type="entry name" value="DUF3450"/>
    <property type="match status" value="1"/>
</dbReference>
<gene>
    <name evidence="3" type="ORF">GCM10011403_08500</name>
</gene>
<organism evidence="3 4">
    <name type="scientific">Pseudohongiella nitratireducens</name>
    <dbReference type="NCBI Taxonomy" id="1768907"/>
    <lineage>
        <taxon>Bacteria</taxon>
        <taxon>Pseudomonadati</taxon>
        <taxon>Pseudomonadota</taxon>
        <taxon>Gammaproteobacteria</taxon>
        <taxon>Pseudomonadales</taxon>
        <taxon>Pseudohongiellaceae</taxon>
        <taxon>Pseudohongiella</taxon>
    </lineage>
</organism>
<dbReference type="OrthoDB" id="5880116at2"/>